<dbReference type="RefSeq" id="WP_400188936.1">
    <property type="nucleotide sequence ID" value="NZ_JBGORX010000013.1"/>
</dbReference>
<dbReference type="EMBL" id="JBGORX010000013">
    <property type="protein sequence ID" value="MFJ1270130.1"/>
    <property type="molecule type" value="Genomic_DNA"/>
</dbReference>
<gene>
    <name evidence="2" type="ORF">ACD661_16350</name>
</gene>
<keyword evidence="3" id="KW-1185">Reference proteome</keyword>
<evidence type="ECO:0000313" key="2">
    <source>
        <dbReference type="EMBL" id="MFJ1270130.1"/>
    </source>
</evidence>
<accession>A0ABW8DF41</accession>
<protein>
    <submittedName>
        <fullName evidence="2">Group II intron maturase-specific domain-containing protein</fullName>
    </submittedName>
</protein>
<comment type="caution">
    <text evidence="2">The sequence shown here is derived from an EMBL/GenBank/DDBJ whole genome shotgun (WGS) entry which is preliminary data.</text>
</comment>
<evidence type="ECO:0000259" key="1">
    <source>
        <dbReference type="Pfam" id="PF08388"/>
    </source>
</evidence>
<evidence type="ECO:0000313" key="3">
    <source>
        <dbReference type="Proteomes" id="UP001615550"/>
    </source>
</evidence>
<sequence>MKSNSAVKTESLIRLLNPKIRGWANYYRHVVAKDTLHHIDSQVFAALIRWIKKRHPNKSATWMQKNLLP</sequence>
<proteinExistence type="predicted"/>
<dbReference type="Pfam" id="PF08388">
    <property type="entry name" value="GIIM"/>
    <property type="match status" value="1"/>
</dbReference>
<organism evidence="2 3">
    <name type="scientific">Legionella lytica</name>
    <dbReference type="NCBI Taxonomy" id="96232"/>
    <lineage>
        <taxon>Bacteria</taxon>
        <taxon>Pseudomonadati</taxon>
        <taxon>Pseudomonadota</taxon>
        <taxon>Gammaproteobacteria</taxon>
        <taxon>Legionellales</taxon>
        <taxon>Legionellaceae</taxon>
        <taxon>Legionella</taxon>
    </lineage>
</organism>
<reference evidence="2 3" key="1">
    <citation type="submission" date="2024-08" db="EMBL/GenBank/DDBJ databases">
        <title>Draft Genome Sequence of Legionella lytica strain DSB2004, Isolated From a Fire Sprinkler System.</title>
        <authorList>
            <person name="Everhart A.D."/>
            <person name="Kidane D.T."/>
            <person name="Farone A.L."/>
            <person name="Farone M.B."/>
        </authorList>
    </citation>
    <scope>NUCLEOTIDE SEQUENCE [LARGE SCALE GENOMIC DNA]</scope>
    <source>
        <strain evidence="2 3">DSB2004</strain>
    </source>
</reference>
<dbReference type="InterPro" id="IPR013597">
    <property type="entry name" value="Mat_intron_G2"/>
</dbReference>
<name>A0ABW8DF41_9GAMM</name>
<feature type="domain" description="Group II intron maturase-specific" evidence="1">
    <location>
        <begin position="2"/>
        <end position="64"/>
    </location>
</feature>
<dbReference type="Proteomes" id="UP001615550">
    <property type="component" value="Unassembled WGS sequence"/>
</dbReference>